<keyword evidence="1" id="KW-0614">Plasmid</keyword>
<geneLocation type="plasmid" evidence="1">
    <name>pHRB800</name>
</geneLocation>
<accession>A0A0D4DDF7</accession>
<name>A0A0D4DDF7_RHIML</name>
<proteinExistence type="predicted"/>
<dbReference type="EMBL" id="CP011000">
    <property type="protein sequence ID" value="AJT61628.1"/>
    <property type="molecule type" value="Genomic_DNA"/>
</dbReference>
<protein>
    <submittedName>
        <fullName evidence="1">Uncharacterized protein</fullName>
    </submittedName>
</protein>
<dbReference type="AlphaFoldDB" id="A0A0D4DDF7"/>
<evidence type="ECO:0000313" key="1">
    <source>
        <dbReference type="EMBL" id="AJT61628.1"/>
    </source>
</evidence>
<reference evidence="1" key="1">
    <citation type="journal article" date="2015" name="Proc. Natl. Acad. Sci. U.S.A.">
        <title>Rhizobial peptidase HrrP cleaves host-encoded signaling peptides and mediates symbiotic compatibility.</title>
        <authorList>
            <person name="Price P.A."/>
            <person name="Tanner H.R."/>
            <person name="Dillon B.A."/>
            <person name="Shabab M."/>
            <person name="Walker G.C."/>
            <person name="Griffitts J.S."/>
        </authorList>
    </citation>
    <scope>NUCLEOTIDE SEQUENCE</scope>
    <source>
        <strain evidence="1">USDA1963</strain>
        <plasmid evidence="1">pHRB800</plasmid>
    </source>
</reference>
<organism evidence="1">
    <name type="scientific">Rhizobium meliloti</name>
    <name type="common">Ensifer meliloti</name>
    <name type="synonym">Sinorhizobium meliloti</name>
    <dbReference type="NCBI Taxonomy" id="382"/>
    <lineage>
        <taxon>Bacteria</taxon>
        <taxon>Pseudomonadati</taxon>
        <taxon>Pseudomonadota</taxon>
        <taxon>Alphaproteobacteria</taxon>
        <taxon>Hyphomicrobiales</taxon>
        <taxon>Rhizobiaceae</taxon>
        <taxon>Sinorhizobium/Ensifer group</taxon>
        <taxon>Sinorhizobium</taxon>
    </lineage>
</organism>
<dbReference type="RefSeq" id="WP_088198949.1">
    <property type="nucleotide sequence ID" value="NZ_CP011000.1"/>
</dbReference>
<sequence length="97" mass="10941">MTHADQAFAPAEANTVELSEPTSADADFRVERKEARNWRISLLSERASHWFEANFARGGQDARVFETNLAGANAFIRKARLDGFRTEYIGPLARSHF</sequence>